<evidence type="ECO:0000313" key="1">
    <source>
        <dbReference type="EMBL" id="PVA07439.1"/>
    </source>
</evidence>
<name>A0A2T7FZ52_9RHOB</name>
<dbReference type="SUPFAM" id="SSF52540">
    <property type="entry name" value="P-loop containing nucleoside triphosphate hydrolases"/>
    <property type="match status" value="1"/>
</dbReference>
<dbReference type="Gene3D" id="3.40.50.300">
    <property type="entry name" value="P-loop containing nucleotide triphosphate hydrolases"/>
    <property type="match status" value="1"/>
</dbReference>
<reference evidence="1 2" key="1">
    <citation type="submission" date="2018-04" db="EMBL/GenBank/DDBJ databases">
        <title>Pelagivirga bohaiensis gen. nov., sp. nov., a bacterium isolated from the Bohai Sea.</title>
        <authorList>
            <person name="Ji X."/>
        </authorList>
    </citation>
    <scope>NUCLEOTIDE SEQUENCE [LARGE SCALE GENOMIC DNA]</scope>
    <source>
        <strain evidence="1 2">BH-SD16</strain>
    </source>
</reference>
<accession>A0A2T7FZ52</accession>
<comment type="caution">
    <text evidence="1">The sequence shown here is derived from an EMBL/GenBank/DDBJ whole genome shotgun (WGS) entry which is preliminary data.</text>
</comment>
<proteinExistence type="predicted"/>
<sequence length="1316" mass="144016">MIGAFRFQLLETAIAWLNLSEADSLLIEIFEDFDVETTSGGTELTQVKHTASDRTLTLASKDARDALENFWATSREGEVPDVSLVIHTNMEIGREHGADLPGGVTGIAYWHAVNCGADTAPLKALLLNTLPGGKLKDWLESNPDEGALRSRLINRVSWRTSQPSGAAQNAMLAELIAGRLAALELPVGMAPSTAAAIVDRVFTVGSENDPALRRLTAADLHGFLHEVARPGQPGHETGWARASWTAPVEEIDLPDILATRTGLVQEFLGILDDTHALWLHGASGTGKSTLALQIAQASEVNWLAVDFRGPTNPSEMLRRLDRAYTDITLGGDVRGIILDDMDSDTVAKHTGRLGRFVNWMRERGGYVVVTSTRVLNPASFQAARFTPNAAKCAPYLSVDEITEFVGQTYAPLDQAEAWGLTIHIAASGGHPQLTAAKVVSLNHRRWPIDALIEDISGTPSEAIELSRAEARRRLLEDATDHGRALLKRLGCIMFKFDRPTAIAIAALAPSIEEPSASLDLLTGPWIEKVPTAPGYFRLSPLLSGLQEDLGPETIKSVQTGFLISTIKRGPIPYEALDSVFWTALGSKQGWFITKFFEKSLSFDNETHKAVAAKLSGLVYLRTDQMLLPEDPSTSHFLRMLQIDVAALNGEKTLFEPIALAAMREAMAVGNEELRNALTSMALLKILLAQGARLDWGLRLSYIAYFEALAKMEPDLVQSSQSSAVQLMQEEFGETADVSGFMLQIGASANENPAELKAFFLALERLEPDARTRRLSQLRTFFKGYSLHIQSAWANAWSTGKLDVASSIDDYETIASMAENWGETDLIAECTIAQSVLWDEFQNDRPKALEIVETGIEALPDHPGLLRQKAKVLGHDHQYEEARAILESIRAHTDQSSDIERMYALKEQAVASANLGDLGAARTAFLEAASAAEAVQSEVTSARAHKVALRAEAAMCLWRSGDVETALRELAPLINMLDDIDPESDDAARALHLKLRWLVGWLHETTGGPTGLERELHYGALAALDADYPEEKERPSGRLEDIKLLLIIVGLRQNLHDLFPDLSWSKTTLAFHILLGAAEFDLAVKEGTPDQIAHALLQLAAAFDVAQKERAGTPISQIEKIKQLHFRDLEDPGVKAVFVHSSALAAYFGARDRADKTTFCEALLVELQKRLKATTPELDLWREILVGTSTADSADYATQIFSYALAPDDEVLHPSNIINRQLSLLQCAAACGCGARMIKQLHILFADEWAFIVEHQRFLLSQPSLHVPALEAAINWARKEEVGALANLLQSGARALGSRLPKDWLDLAEKLGGRARD</sequence>
<dbReference type="Proteomes" id="UP000244817">
    <property type="component" value="Unassembled WGS sequence"/>
</dbReference>
<evidence type="ECO:0000313" key="2">
    <source>
        <dbReference type="Proteomes" id="UP000244817"/>
    </source>
</evidence>
<keyword evidence="2" id="KW-1185">Reference proteome</keyword>
<dbReference type="SUPFAM" id="SSF48452">
    <property type="entry name" value="TPR-like"/>
    <property type="match status" value="1"/>
</dbReference>
<dbReference type="EMBL" id="QCYG01000003">
    <property type="protein sequence ID" value="PVA07439.1"/>
    <property type="molecule type" value="Genomic_DNA"/>
</dbReference>
<organism evidence="1 2">
    <name type="scientific">Thalassorhabdomicrobium marinisediminis</name>
    <dbReference type="NCBI Taxonomy" id="2170577"/>
    <lineage>
        <taxon>Bacteria</taxon>
        <taxon>Pseudomonadati</taxon>
        <taxon>Pseudomonadota</taxon>
        <taxon>Alphaproteobacteria</taxon>
        <taxon>Rhodobacterales</taxon>
        <taxon>Paracoccaceae</taxon>
        <taxon>Thalassorhabdomicrobium</taxon>
    </lineage>
</organism>
<protein>
    <submittedName>
        <fullName evidence="1">Uncharacterized protein</fullName>
    </submittedName>
</protein>
<dbReference type="Gene3D" id="1.25.40.10">
    <property type="entry name" value="Tetratricopeptide repeat domain"/>
    <property type="match status" value="1"/>
</dbReference>
<dbReference type="InterPro" id="IPR011990">
    <property type="entry name" value="TPR-like_helical_dom_sf"/>
</dbReference>
<gene>
    <name evidence="1" type="ORF">DC363_06260</name>
</gene>
<dbReference type="InterPro" id="IPR027417">
    <property type="entry name" value="P-loop_NTPase"/>
</dbReference>